<protein>
    <submittedName>
        <fullName evidence="5">DNA mismatch repair protein MutS domain protein</fullName>
    </submittedName>
</protein>
<dbReference type="GO" id="GO:0140664">
    <property type="term" value="F:ATP-dependent DNA damage sensor activity"/>
    <property type="evidence" value="ECO:0007669"/>
    <property type="project" value="InterPro"/>
</dbReference>
<dbReference type="InterPro" id="IPR000432">
    <property type="entry name" value="DNA_mismatch_repair_MutS_C"/>
</dbReference>
<dbReference type="InterPro" id="IPR045076">
    <property type="entry name" value="MutS"/>
</dbReference>
<organism evidence="5 6">
    <name type="scientific">Sulfuricurvum kujiense (strain ATCC BAA-921 / DSM 16994 / JCM 11577 / YK-1)</name>
    <dbReference type="NCBI Taxonomy" id="709032"/>
    <lineage>
        <taxon>Bacteria</taxon>
        <taxon>Pseudomonadati</taxon>
        <taxon>Campylobacterota</taxon>
        <taxon>Epsilonproteobacteria</taxon>
        <taxon>Campylobacterales</taxon>
        <taxon>Sulfurimonadaceae</taxon>
        <taxon>Sulfuricurvum</taxon>
    </lineage>
</organism>
<evidence type="ECO:0000256" key="1">
    <source>
        <dbReference type="ARBA" id="ARBA00022741"/>
    </source>
</evidence>
<dbReference type="GO" id="GO:0005524">
    <property type="term" value="F:ATP binding"/>
    <property type="evidence" value="ECO:0007669"/>
    <property type="project" value="UniProtKB-KW"/>
</dbReference>
<dbReference type="eggNOG" id="COG0249">
    <property type="taxonomic scope" value="Bacteria"/>
</dbReference>
<dbReference type="SUPFAM" id="SSF52540">
    <property type="entry name" value="P-loop containing nucleoside triphosphate hydrolases"/>
    <property type="match status" value="1"/>
</dbReference>
<dbReference type="PANTHER" id="PTHR11361:SF34">
    <property type="entry name" value="DNA MISMATCH REPAIR PROTEIN MSH1, MITOCHONDRIAL"/>
    <property type="match status" value="1"/>
</dbReference>
<dbReference type="SUPFAM" id="SSF48334">
    <property type="entry name" value="DNA repair protein MutS, domain III"/>
    <property type="match status" value="1"/>
</dbReference>
<dbReference type="SMART" id="SM00534">
    <property type="entry name" value="MUTSac"/>
    <property type="match status" value="1"/>
</dbReference>
<keyword evidence="3" id="KW-0238">DNA-binding</keyword>
<dbReference type="HOGENOM" id="CLU_406371_0_0_7"/>
<dbReference type="GO" id="GO:0006298">
    <property type="term" value="P:mismatch repair"/>
    <property type="evidence" value="ECO:0007669"/>
    <property type="project" value="InterPro"/>
</dbReference>
<keyword evidence="2" id="KW-0067">ATP-binding</keyword>
<proteinExistence type="predicted"/>
<keyword evidence="6" id="KW-1185">Reference proteome</keyword>
<accession>E4U1G9</accession>
<dbReference type="Gene3D" id="3.40.50.300">
    <property type="entry name" value="P-loop containing nucleotide triphosphate hydrolases"/>
    <property type="match status" value="1"/>
</dbReference>
<dbReference type="AlphaFoldDB" id="E4U1G9"/>
<evidence type="ECO:0000259" key="4">
    <source>
        <dbReference type="SMART" id="SM00534"/>
    </source>
</evidence>
<dbReference type="Pfam" id="PF00488">
    <property type="entry name" value="MutS_V"/>
    <property type="match status" value="1"/>
</dbReference>
<sequence>MHESQAAIYIDRNRSGYAIGLAMFEPYGLKGWLCEVDADSTHPYSAIDRILHLLFVTSCRRLIIGATSRAIFDEIENNFSMFDYHYDARSFDTLTQNTLIKKVFSLNSLLSPLEHLSLENRPLSAQALALFSDNLDNGETNTFAQPMVLETSQLMELGNNALEQLEMTAVDSRLPSIARLFLNMSTPMGKRLGRFRLFLPIRDMRELNRRYDWIEALNPHSIWLNERLGLIGDVELLWWKLQNRHISDIELFLGLMTQIIEIQNYFIKHKLVRILPSETLLEGWDIELRNHHGESQWLQSQMHFMQMTIDWVAQVDVAVASAQAAQKYALIRPSIVETKDQNFLQMTQLRHLLVEEQKIAYIPNDIVMGDRDFLDLPYPETVMLDSRVHDGANIRGVLLYGINSSGKSSLMKSIGIAVTLAQAGFFVPAKAMKFSLFDGVYTRIQSRDNVAKSLSTFGVEMLELNTIFSRSTPRSLVLGDEISHGTETLSAVSIVASTIMELSSKGCLFLMTTHLHQLSMISELSRLREVVHLHLSVRYDEESDRLIYDRILKSGRGSSVYGLEFAESLHMNPNFLQNAKRLRENLAKEYDVLELGNQKEYIKRYREVVACECVICGALVRNMQKSPVSKEHHHLIALCETHSRAISQGKIKLQGFIMTAQGLRLEYETQLKED</sequence>
<feature type="domain" description="DNA mismatch repair proteins mutS family" evidence="4">
    <location>
        <begin position="394"/>
        <end position="584"/>
    </location>
</feature>
<reference evidence="5 6" key="1">
    <citation type="journal article" date="2012" name="Stand. Genomic Sci.">
        <title>Complete genome sequence of the sulfur compounds oxidizing chemolithoautotroph Sulfuricurvum kujiense type strain (YK-1(T)).</title>
        <authorList>
            <person name="Han C."/>
            <person name="Kotsyurbenko O."/>
            <person name="Chertkov O."/>
            <person name="Held B."/>
            <person name="Lapidus A."/>
            <person name="Nolan M."/>
            <person name="Lucas S."/>
            <person name="Hammon N."/>
            <person name="Deshpande S."/>
            <person name="Cheng J.F."/>
            <person name="Tapia R."/>
            <person name="Goodwin L.A."/>
            <person name="Pitluck S."/>
            <person name="Liolios K."/>
            <person name="Pagani I."/>
            <person name="Ivanova N."/>
            <person name="Mavromatis K."/>
            <person name="Mikhailova N."/>
            <person name="Pati A."/>
            <person name="Chen A."/>
            <person name="Palaniappan K."/>
            <person name="Land M."/>
            <person name="Hauser L."/>
            <person name="Chang Y.J."/>
            <person name="Jeffries C.D."/>
            <person name="Brambilla E.M."/>
            <person name="Rohde M."/>
            <person name="Spring S."/>
            <person name="Sikorski J."/>
            <person name="Goker M."/>
            <person name="Woyke T."/>
            <person name="Bristow J."/>
            <person name="Eisen J.A."/>
            <person name="Markowitz V."/>
            <person name="Hugenholtz P."/>
            <person name="Kyrpides N.C."/>
            <person name="Klenk H.P."/>
            <person name="Detter J.C."/>
        </authorList>
    </citation>
    <scope>NUCLEOTIDE SEQUENCE [LARGE SCALE GENOMIC DNA]</scope>
    <source>
        <strain evidence="6">ATCC BAA-921 / DSM 16994 / JCM 11577 / YK-1</strain>
    </source>
</reference>
<dbReference type="Gene3D" id="1.10.1420.10">
    <property type="match status" value="1"/>
</dbReference>
<dbReference type="RefSeq" id="WP_013459602.1">
    <property type="nucleotide sequence ID" value="NC_014762.1"/>
</dbReference>
<gene>
    <name evidence="5" type="ordered locus">Sulku_0739</name>
</gene>
<evidence type="ECO:0000256" key="2">
    <source>
        <dbReference type="ARBA" id="ARBA00022840"/>
    </source>
</evidence>
<keyword evidence="1" id="KW-0547">Nucleotide-binding</keyword>
<dbReference type="InterPro" id="IPR036187">
    <property type="entry name" value="DNA_mismatch_repair_MutS_sf"/>
</dbReference>
<dbReference type="STRING" id="709032.Sulku_0739"/>
<dbReference type="KEGG" id="sku:Sulku_0739"/>
<dbReference type="GO" id="GO:0030983">
    <property type="term" value="F:mismatched DNA binding"/>
    <property type="evidence" value="ECO:0007669"/>
    <property type="project" value="InterPro"/>
</dbReference>
<name>E4U1G9_SULKY</name>
<dbReference type="OrthoDB" id="9802448at2"/>
<dbReference type="InterPro" id="IPR027417">
    <property type="entry name" value="P-loop_NTPase"/>
</dbReference>
<evidence type="ECO:0000313" key="5">
    <source>
        <dbReference type="EMBL" id="ADR33405.1"/>
    </source>
</evidence>
<dbReference type="Proteomes" id="UP000008721">
    <property type="component" value="Chromosome"/>
</dbReference>
<evidence type="ECO:0000313" key="6">
    <source>
        <dbReference type="Proteomes" id="UP000008721"/>
    </source>
</evidence>
<dbReference type="EMBL" id="CP002355">
    <property type="protein sequence ID" value="ADR33405.1"/>
    <property type="molecule type" value="Genomic_DNA"/>
</dbReference>
<evidence type="ECO:0000256" key="3">
    <source>
        <dbReference type="ARBA" id="ARBA00023125"/>
    </source>
</evidence>
<dbReference type="PANTHER" id="PTHR11361">
    <property type="entry name" value="DNA MISMATCH REPAIR PROTEIN MUTS FAMILY MEMBER"/>
    <property type="match status" value="1"/>
</dbReference>